<sequence>MKQRVYTLDYLRGGAALLILIYHYLIFEGVEFDGESFIRRMGYYGVTIFYILSGLTLFYVYNESFTFKKNTIKAFFIKRIARILPLLWLVSLKSIIFSDNAPNYLDVFLNLSGLFGFFKWDTYFATGAWSIGNELVFYAFFPFLLVAARKRNMLFWCIGAFILFISIYFSFYVLPDSMNQDTIFWRNYVNPLNQLIYFYSGIAIGRLFSMNKSVSKIGLWTVLIISLIVFICYPTGTNDVLLVIKGNRYVFFIACWLIVASLYLLKANTNVFIHKPLLFLGEISYGIYLFHPIVYSLFKKSLDIFHISLPMYSFILLAAILSIVISYLSYRFFETKCVKIANRYLISCSNKI</sequence>
<protein>
    <recommendedName>
        <fullName evidence="1">Acyltransferase 3 domain-containing protein</fullName>
    </recommendedName>
</protein>
<evidence type="ECO:0000259" key="1">
    <source>
        <dbReference type="Pfam" id="PF01757"/>
    </source>
</evidence>
<dbReference type="GO" id="GO:0009103">
    <property type="term" value="P:lipopolysaccharide biosynthetic process"/>
    <property type="evidence" value="ECO:0007669"/>
    <property type="project" value="TreeGrafter"/>
</dbReference>
<dbReference type="EMBL" id="MCAQ01000027">
    <property type="protein sequence ID" value="RKF32492.1"/>
    <property type="molecule type" value="Genomic_DNA"/>
</dbReference>
<keyword evidence="3" id="KW-1185">Reference proteome</keyword>
<feature type="domain" description="Acyltransferase 3" evidence="1">
    <location>
        <begin position="6"/>
        <end position="330"/>
    </location>
</feature>
<proteinExistence type="predicted"/>
<organism evidence="2 3">
    <name type="scientific">Sphingobacterium siyangense</name>
    <dbReference type="NCBI Taxonomy" id="459529"/>
    <lineage>
        <taxon>Bacteria</taxon>
        <taxon>Pseudomonadati</taxon>
        <taxon>Bacteroidota</taxon>
        <taxon>Sphingobacteriia</taxon>
        <taxon>Sphingobacteriales</taxon>
        <taxon>Sphingobacteriaceae</taxon>
        <taxon>Sphingobacterium</taxon>
    </lineage>
</organism>
<comment type="caution">
    <text evidence="2">The sequence shown here is derived from an EMBL/GenBank/DDBJ whole genome shotgun (WGS) entry which is preliminary data.</text>
</comment>
<dbReference type="PANTHER" id="PTHR23028">
    <property type="entry name" value="ACETYLTRANSFERASE"/>
    <property type="match status" value="1"/>
</dbReference>
<dbReference type="Proteomes" id="UP000286402">
    <property type="component" value="Unassembled WGS sequence"/>
</dbReference>
<evidence type="ECO:0000313" key="2">
    <source>
        <dbReference type="EMBL" id="RKF32492.1"/>
    </source>
</evidence>
<gene>
    <name evidence="2" type="ORF">BCY89_15060</name>
</gene>
<name>A0A420FHU8_9SPHI</name>
<reference evidence="2 3" key="1">
    <citation type="submission" date="2016-07" db="EMBL/GenBank/DDBJ databases">
        <title>Genome analysis of Sphingobacterium siyangense T12B17.</title>
        <authorList>
            <person name="Xu D."/>
            <person name="Su Y."/>
            <person name="Zheng S."/>
        </authorList>
    </citation>
    <scope>NUCLEOTIDE SEQUENCE [LARGE SCALE GENOMIC DNA]</scope>
    <source>
        <strain evidence="2 3">T12B17</strain>
    </source>
</reference>
<dbReference type="RefSeq" id="WP_120335759.1">
    <property type="nucleotide sequence ID" value="NZ_CP070350.1"/>
</dbReference>
<dbReference type="PANTHER" id="PTHR23028:SF53">
    <property type="entry name" value="ACYL_TRANSF_3 DOMAIN-CONTAINING PROTEIN"/>
    <property type="match status" value="1"/>
</dbReference>
<dbReference type="GO" id="GO:0016020">
    <property type="term" value="C:membrane"/>
    <property type="evidence" value="ECO:0007669"/>
    <property type="project" value="TreeGrafter"/>
</dbReference>
<dbReference type="GO" id="GO:0016747">
    <property type="term" value="F:acyltransferase activity, transferring groups other than amino-acyl groups"/>
    <property type="evidence" value="ECO:0007669"/>
    <property type="project" value="InterPro"/>
</dbReference>
<accession>A0A420FHU8</accession>
<dbReference type="InterPro" id="IPR050879">
    <property type="entry name" value="Acyltransferase_3"/>
</dbReference>
<dbReference type="InterPro" id="IPR002656">
    <property type="entry name" value="Acyl_transf_3_dom"/>
</dbReference>
<evidence type="ECO:0000313" key="3">
    <source>
        <dbReference type="Proteomes" id="UP000286402"/>
    </source>
</evidence>
<dbReference type="AlphaFoldDB" id="A0A420FHU8"/>
<dbReference type="Pfam" id="PF01757">
    <property type="entry name" value="Acyl_transf_3"/>
    <property type="match status" value="1"/>
</dbReference>